<keyword evidence="1" id="KW-0614">Plasmid</keyword>
<sequence>MYTKKKEFRINEEIERLLIARSTELNISSSEYIRQLIKADFTQKTLNTITDFKEDLKTTIKELNSIGNNLNQVARYTNKNKILTQENEIKIIEMVEKLVDIIKKIS</sequence>
<dbReference type="InterPro" id="IPR053842">
    <property type="entry name" value="NikA-like"/>
</dbReference>
<dbReference type="AlphaFoldDB" id="A5VW50"/>
<dbReference type="EMBL" id="CP000710">
    <property type="protein sequence ID" value="ABQ59641.1"/>
    <property type="molecule type" value="Genomic_DNA"/>
</dbReference>
<protein>
    <submittedName>
        <fullName evidence="1">Uncharacterized protein</fullName>
    </submittedName>
</protein>
<evidence type="ECO:0000313" key="1">
    <source>
        <dbReference type="EMBL" id="ABQ59641.1"/>
    </source>
</evidence>
<dbReference type="GeneID" id="45636137"/>
<evidence type="ECO:0000313" key="2">
    <source>
        <dbReference type="Proteomes" id="UP000001921"/>
    </source>
</evidence>
<proteinExistence type="predicted"/>
<organism evidence="1 2">
    <name type="scientific">Fusobacterium polymorphum ATCC 10953</name>
    <dbReference type="NCBI Taxonomy" id="393480"/>
    <lineage>
        <taxon>Bacteria</taxon>
        <taxon>Fusobacteriati</taxon>
        <taxon>Fusobacteriota</taxon>
        <taxon>Fusobacteriia</taxon>
        <taxon>Fusobacteriales</taxon>
        <taxon>Fusobacteriaceae</taxon>
        <taxon>Fusobacterium</taxon>
    </lineage>
</organism>
<dbReference type="RefSeq" id="WP_011950380.1">
    <property type="nucleotide sequence ID" value="NC_009506.1"/>
</dbReference>
<geneLocation type="plasmid" evidence="1 2">
    <name>pFN3</name>
</geneLocation>
<name>A5VW50_FUSNP</name>
<accession>A5VW50</accession>
<gene>
    <name evidence="1" type="ORF">FNP_pFN3g06</name>
</gene>
<dbReference type="Proteomes" id="UP000001921">
    <property type="component" value="Plasmid pFN3"/>
</dbReference>
<reference evidence="1 2" key="1">
    <citation type="journal article" date="2007" name="PLoS ONE">
        <title>Genome sequence of Fusobacterium nucleatum subspecies polymorphum - a genetically tractable fusobacterium.</title>
        <authorList>
            <person name="Karpathy S.E."/>
            <person name="Xiang Q."/>
            <person name="Gioia J."/>
            <person name="Jiang H."/>
            <person name="Liu Y."/>
            <person name="Petrosino J.F."/>
            <person name="Yerrapragada S."/>
            <person name="Fox G.E."/>
            <person name="Kinder Haake S."/>
            <person name="Weinstock G.M."/>
            <person name="Highlander S.K."/>
        </authorList>
    </citation>
    <scope>NUCLEOTIDE SEQUENCE [LARGE SCALE GENOMIC DNA]</scope>
    <source>
        <strain evidence="1 2">ATCC 10953</strain>
        <plasmid evidence="1 2">pFN3</plasmid>
    </source>
</reference>
<dbReference type="HOGENOM" id="CLU_2219302_0_0_0"/>
<dbReference type="Pfam" id="PF21983">
    <property type="entry name" value="NikA-like"/>
    <property type="match status" value="1"/>
</dbReference>